<accession>B3QUY2</accession>
<reference evidence="1 2" key="1">
    <citation type="submission" date="2008-06" db="EMBL/GenBank/DDBJ databases">
        <title>Complete sequence of Chloroherpeton thalassium ATCC 35110.</title>
        <authorList>
            <consortium name="US DOE Joint Genome Institute"/>
            <person name="Lucas S."/>
            <person name="Copeland A."/>
            <person name="Lapidus A."/>
            <person name="Glavina del Rio T."/>
            <person name="Dalin E."/>
            <person name="Tice H."/>
            <person name="Bruce D."/>
            <person name="Goodwin L."/>
            <person name="Pitluck S."/>
            <person name="Schmutz J."/>
            <person name="Larimer F."/>
            <person name="Land M."/>
            <person name="Hauser L."/>
            <person name="Kyrpides N."/>
            <person name="Mikhailova N."/>
            <person name="Liu Z."/>
            <person name="Li T."/>
            <person name="Zhao F."/>
            <person name="Overmann J."/>
            <person name="Bryant D.A."/>
            <person name="Richardson P."/>
        </authorList>
    </citation>
    <scope>NUCLEOTIDE SEQUENCE [LARGE SCALE GENOMIC DNA]</scope>
    <source>
        <strain evidence="2">ATCC 35110 / GB-78</strain>
    </source>
</reference>
<dbReference type="PANTHER" id="PTHR12993:SF30">
    <property type="entry name" value="N-ACETYL-ALPHA-D-GLUCOSAMINYL L-MALATE DEACETYLASE 1"/>
    <property type="match status" value="1"/>
</dbReference>
<keyword evidence="2" id="KW-1185">Reference proteome</keyword>
<dbReference type="InterPro" id="IPR024078">
    <property type="entry name" value="LmbE-like_dom_sf"/>
</dbReference>
<dbReference type="NCBIfam" id="TIGR04001">
    <property type="entry name" value="thiol_BshB1"/>
    <property type="match status" value="1"/>
</dbReference>
<dbReference type="GO" id="GO:0019213">
    <property type="term" value="F:deacetylase activity"/>
    <property type="evidence" value="ECO:0007669"/>
    <property type="project" value="InterPro"/>
</dbReference>
<dbReference type="InterPro" id="IPR003737">
    <property type="entry name" value="GlcNAc_PI_deacetylase-related"/>
</dbReference>
<gene>
    <name evidence="1" type="ordered locus">Ctha_2031</name>
</gene>
<dbReference type="EMBL" id="CP001100">
    <property type="protein sequence ID" value="ACF14483.1"/>
    <property type="molecule type" value="Genomic_DNA"/>
</dbReference>
<dbReference type="AlphaFoldDB" id="B3QUY2"/>
<proteinExistence type="predicted"/>
<dbReference type="OrthoDB" id="9778719at2"/>
<protein>
    <submittedName>
        <fullName evidence="1">LmbE family protein</fullName>
    </submittedName>
</protein>
<name>B3QUY2_CHLT3</name>
<evidence type="ECO:0000313" key="1">
    <source>
        <dbReference type="EMBL" id="ACF14483.1"/>
    </source>
</evidence>
<dbReference type="RefSeq" id="WP_012500566.1">
    <property type="nucleotide sequence ID" value="NC_011026.1"/>
</dbReference>
<dbReference type="GO" id="GO:0016811">
    <property type="term" value="F:hydrolase activity, acting on carbon-nitrogen (but not peptide) bonds, in linear amides"/>
    <property type="evidence" value="ECO:0007669"/>
    <property type="project" value="TreeGrafter"/>
</dbReference>
<dbReference type="Proteomes" id="UP000001208">
    <property type="component" value="Chromosome"/>
</dbReference>
<dbReference type="eggNOG" id="COG2120">
    <property type="taxonomic scope" value="Bacteria"/>
</dbReference>
<dbReference type="PANTHER" id="PTHR12993">
    <property type="entry name" value="N-ACETYLGLUCOSAMINYL-PHOSPHATIDYLINOSITOL DE-N-ACETYLASE-RELATED"/>
    <property type="match status" value="1"/>
</dbReference>
<dbReference type="STRING" id="517418.Ctha_2031"/>
<dbReference type="HOGENOM" id="CLU_049311_3_1_10"/>
<dbReference type="SUPFAM" id="SSF102588">
    <property type="entry name" value="LmbE-like"/>
    <property type="match status" value="1"/>
</dbReference>
<sequence>MPEIYALAFGAHPDDVELSAGATLLKIISENKQVAVCDLSEGELGTRGSREIRRQEATKAAQLMGYTARVNLNLGDGNIADTQENRLKVIQIIRQFRPTSVFTCSPLERHPDHEHTARLIKEACFYAGLANIPTEHEGDLQTPHRPTYLFYYLQQVHIVPDLIVDVSETFERARQGVLAFESQFYRPGSNEPETHISRKEFLTGLEARARYFGELIGVKYGEPFVKENHIGIPHFSDVFK</sequence>
<dbReference type="KEGG" id="cts:Ctha_2031"/>
<dbReference type="Pfam" id="PF02585">
    <property type="entry name" value="PIG-L"/>
    <property type="match status" value="1"/>
</dbReference>
<evidence type="ECO:0000313" key="2">
    <source>
        <dbReference type="Proteomes" id="UP000001208"/>
    </source>
</evidence>
<organism evidence="1 2">
    <name type="scientific">Chloroherpeton thalassium (strain ATCC 35110 / GB-78)</name>
    <dbReference type="NCBI Taxonomy" id="517418"/>
    <lineage>
        <taxon>Bacteria</taxon>
        <taxon>Pseudomonadati</taxon>
        <taxon>Chlorobiota</taxon>
        <taxon>Chlorobiia</taxon>
        <taxon>Chlorobiales</taxon>
        <taxon>Chloroherpetonaceae</taxon>
        <taxon>Chloroherpeton</taxon>
    </lineage>
</organism>
<dbReference type="Gene3D" id="3.40.50.10320">
    <property type="entry name" value="LmbE-like"/>
    <property type="match status" value="1"/>
</dbReference>
<dbReference type="InterPro" id="IPR023842">
    <property type="entry name" value="Bacillithiol_biosynth_BshB1"/>
</dbReference>
<dbReference type="GO" id="GO:0071793">
    <property type="term" value="P:bacillithiol biosynthetic process"/>
    <property type="evidence" value="ECO:0007669"/>
    <property type="project" value="InterPro"/>
</dbReference>